<dbReference type="GO" id="GO:0048020">
    <property type="term" value="F:CCR chemokine receptor binding"/>
    <property type="evidence" value="ECO:0007669"/>
    <property type="project" value="TreeGrafter"/>
</dbReference>
<sequence>MKVPAVALATLLLVAICSPAEARLDDSHVAASSQKPGTIATPCCFTYVQTRIPRRILTSAYTTSSTCSVPAVVLVTKKGRQFCADPQASWVKEHLNYLEMQKY</sequence>
<dbReference type="SUPFAM" id="SSF54117">
    <property type="entry name" value="Interleukin 8-like chemokines"/>
    <property type="match status" value="1"/>
</dbReference>
<reference evidence="8" key="1">
    <citation type="submission" date="2017-11" db="EMBL/GenBank/DDBJ databases">
        <authorList>
            <person name="Lima N.C."/>
            <person name="Parody-Merino A.M."/>
            <person name="Battley P.F."/>
            <person name="Fidler A.E."/>
            <person name="Prosdocimi F."/>
        </authorList>
    </citation>
    <scope>NUCLEOTIDE SEQUENCE [LARGE SCALE GENOMIC DNA]</scope>
</reference>
<protein>
    <submittedName>
        <fullName evidence="7">C-c motif chemokine 3-like</fullName>
    </submittedName>
</protein>
<keyword evidence="3" id="KW-0202">Cytokine</keyword>
<dbReference type="PANTHER" id="PTHR12015:SF103">
    <property type="entry name" value="C-C MOTIF CHEMOKINE 4-RELATED"/>
    <property type="match status" value="1"/>
</dbReference>
<dbReference type="GO" id="GO:0006954">
    <property type="term" value="P:inflammatory response"/>
    <property type="evidence" value="ECO:0007669"/>
    <property type="project" value="TreeGrafter"/>
</dbReference>
<proteinExistence type="inferred from homology"/>
<dbReference type="AlphaFoldDB" id="A0A2I0UAA8"/>
<dbReference type="GO" id="GO:0070098">
    <property type="term" value="P:chemokine-mediated signaling pathway"/>
    <property type="evidence" value="ECO:0007669"/>
    <property type="project" value="TreeGrafter"/>
</dbReference>
<evidence type="ECO:0000256" key="2">
    <source>
        <dbReference type="ARBA" id="ARBA00022500"/>
    </source>
</evidence>
<evidence type="ECO:0000313" key="8">
    <source>
        <dbReference type="Proteomes" id="UP000233556"/>
    </source>
</evidence>
<dbReference type="PANTHER" id="PTHR12015">
    <property type="entry name" value="SMALL INDUCIBLE CYTOKINE A"/>
    <property type="match status" value="1"/>
</dbReference>
<organism evidence="7 8">
    <name type="scientific">Limosa lapponica baueri</name>
    <dbReference type="NCBI Taxonomy" id="1758121"/>
    <lineage>
        <taxon>Eukaryota</taxon>
        <taxon>Metazoa</taxon>
        <taxon>Chordata</taxon>
        <taxon>Craniata</taxon>
        <taxon>Vertebrata</taxon>
        <taxon>Euteleostomi</taxon>
        <taxon>Archelosauria</taxon>
        <taxon>Archosauria</taxon>
        <taxon>Dinosauria</taxon>
        <taxon>Saurischia</taxon>
        <taxon>Theropoda</taxon>
        <taxon>Coelurosauria</taxon>
        <taxon>Aves</taxon>
        <taxon>Neognathae</taxon>
        <taxon>Neoaves</taxon>
        <taxon>Charadriiformes</taxon>
        <taxon>Scolopacidae</taxon>
        <taxon>Limosa</taxon>
    </lineage>
</organism>
<dbReference type="SMART" id="SM00199">
    <property type="entry name" value="SCY"/>
    <property type="match status" value="1"/>
</dbReference>
<keyword evidence="2" id="KW-0145">Chemotaxis</keyword>
<evidence type="ECO:0000256" key="3">
    <source>
        <dbReference type="ARBA" id="ARBA00022514"/>
    </source>
</evidence>
<feature type="signal peptide" evidence="5">
    <location>
        <begin position="1"/>
        <end position="22"/>
    </location>
</feature>
<evidence type="ECO:0000256" key="5">
    <source>
        <dbReference type="SAM" id="SignalP"/>
    </source>
</evidence>
<dbReference type="Proteomes" id="UP000233556">
    <property type="component" value="Unassembled WGS sequence"/>
</dbReference>
<dbReference type="GO" id="GO:0008009">
    <property type="term" value="F:chemokine activity"/>
    <property type="evidence" value="ECO:0007669"/>
    <property type="project" value="InterPro"/>
</dbReference>
<dbReference type="Pfam" id="PF00048">
    <property type="entry name" value="IL8"/>
    <property type="match status" value="1"/>
</dbReference>
<evidence type="ECO:0000256" key="1">
    <source>
        <dbReference type="ARBA" id="ARBA00010868"/>
    </source>
</evidence>
<feature type="chain" id="PRO_5014147353" evidence="5">
    <location>
        <begin position="23"/>
        <end position="103"/>
    </location>
</feature>
<keyword evidence="4 5" id="KW-0732">Signal</keyword>
<dbReference type="GO" id="GO:0030335">
    <property type="term" value="P:positive regulation of cell migration"/>
    <property type="evidence" value="ECO:0007669"/>
    <property type="project" value="TreeGrafter"/>
</dbReference>
<evidence type="ECO:0000259" key="6">
    <source>
        <dbReference type="SMART" id="SM00199"/>
    </source>
</evidence>
<feature type="domain" description="Chemokine interleukin-8-like" evidence="6">
    <location>
        <begin position="40"/>
        <end position="98"/>
    </location>
</feature>
<dbReference type="InterPro" id="IPR039809">
    <property type="entry name" value="Chemokine_b/g/d"/>
</dbReference>
<dbReference type="CDD" id="cd00272">
    <property type="entry name" value="Chemokine_CC"/>
    <property type="match status" value="1"/>
</dbReference>
<dbReference type="OrthoDB" id="8934837at2759"/>
<dbReference type="EMBL" id="KZ505942">
    <property type="protein sequence ID" value="PKU43006.1"/>
    <property type="molecule type" value="Genomic_DNA"/>
</dbReference>
<evidence type="ECO:0000313" key="7">
    <source>
        <dbReference type="EMBL" id="PKU43006.1"/>
    </source>
</evidence>
<dbReference type="InterPro" id="IPR001811">
    <property type="entry name" value="Chemokine_IL8-like_dom"/>
</dbReference>
<dbReference type="Gene3D" id="2.40.50.40">
    <property type="match status" value="1"/>
</dbReference>
<gene>
    <name evidence="7" type="ORF">llap_6699</name>
</gene>
<dbReference type="GO" id="GO:0048245">
    <property type="term" value="P:eosinophil chemotaxis"/>
    <property type="evidence" value="ECO:0007669"/>
    <property type="project" value="TreeGrafter"/>
</dbReference>
<accession>A0A2I0UAA8</accession>
<name>A0A2I0UAA8_LIMLA</name>
<dbReference type="InterPro" id="IPR036048">
    <property type="entry name" value="Interleukin_8-like_sf"/>
</dbReference>
<comment type="similarity">
    <text evidence="1">Belongs to the intercrine beta (chemokine CC) family.</text>
</comment>
<keyword evidence="8" id="KW-1185">Reference proteome</keyword>
<dbReference type="FunFam" id="2.40.50.40:FF:000002">
    <property type="entry name" value="C-C motif chemokine"/>
    <property type="match status" value="1"/>
</dbReference>
<dbReference type="GO" id="GO:0005615">
    <property type="term" value="C:extracellular space"/>
    <property type="evidence" value="ECO:0007669"/>
    <property type="project" value="UniProtKB-KW"/>
</dbReference>
<dbReference type="GO" id="GO:0061844">
    <property type="term" value="P:antimicrobial humoral immune response mediated by antimicrobial peptide"/>
    <property type="evidence" value="ECO:0007669"/>
    <property type="project" value="TreeGrafter"/>
</dbReference>
<reference evidence="8" key="2">
    <citation type="submission" date="2017-12" db="EMBL/GenBank/DDBJ databases">
        <title>Genome sequence of the Bar-tailed Godwit (Limosa lapponica baueri).</title>
        <authorList>
            <person name="Lima N.C.B."/>
            <person name="Parody-Merino A.M."/>
            <person name="Battley P.F."/>
            <person name="Fidler A.E."/>
            <person name="Prosdocimi F."/>
        </authorList>
    </citation>
    <scope>NUCLEOTIDE SEQUENCE [LARGE SCALE GENOMIC DNA]</scope>
</reference>
<evidence type="ECO:0000256" key="4">
    <source>
        <dbReference type="ARBA" id="ARBA00022729"/>
    </source>
</evidence>